<reference evidence="1" key="1">
    <citation type="journal article" date="2015" name="Nature">
        <title>Complex archaea that bridge the gap between prokaryotes and eukaryotes.</title>
        <authorList>
            <person name="Spang A."/>
            <person name="Saw J.H."/>
            <person name="Jorgensen S.L."/>
            <person name="Zaremba-Niedzwiedzka K."/>
            <person name="Martijn J."/>
            <person name="Lind A.E."/>
            <person name="van Eijk R."/>
            <person name="Schleper C."/>
            <person name="Guy L."/>
            <person name="Ettema T.J."/>
        </authorList>
    </citation>
    <scope>NUCLEOTIDE SEQUENCE</scope>
</reference>
<proteinExistence type="predicted"/>
<evidence type="ECO:0000313" key="1">
    <source>
        <dbReference type="EMBL" id="KKL76591.1"/>
    </source>
</evidence>
<sequence length="178" mass="21115">MLKRPKRSKIYMDTLKDKFKEKCCFKDIAFSTKEIFEIMGFNYSNVDDRQFLYRCISKWTKSTIKKFWKSKPINNKEREIYYTAFLEKCWLEKEPFGYFTDGMFQTPRTYGQYEAILNKYAIRSLVGYTTTISAMANKNMLINGKIPAELLLSQANILLKSLEISENDLLEYNNNETE</sequence>
<name>A0A0F9FDR2_9ZZZZ</name>
<comment type="caution">
    <text evidence="1">The sequence shown here is derived from an EMBL/GenBank/DDBJ whole genome shotgun (WGS) entry which is preliminary data.</text>
</comment>
<gene>
    <name evidence="1" type="ORF">LCGC14_2043330</name>
</gene>
<organism evidence="1">
    <name type="scientific">marine sediment metagenome</name>
    <dbReference type="NCBI Taxonomy" id="412755"/>
    <lineage>
        <taxon>unclassified sequences</taxon>
        <taxon>metagenomes</taxon>
        <taxon>ecological metagenomes</taxon>
    </lineage>
</organism>
<protein>
    <submittedName>
        <fullName evidence="1">Uncharacterized protein</fullName>
    </submittedName>
</protein>
<dbReference type="EMBL" id="LAZR01023997">
    <property type="protein sequence ID" value="KKL76591.1"/>
    <property type="molecule type" value="Genomic_DNA"/>
</dbReference>
<dbReference type="AlphaFoldDB" id="A0A0F9FDR2"/>
<accession>A0A0F9FDR2</accession>